<feature type="compositionally biased region" description="Basic residues" evidence="1">
    <location>
        <begin position="489"/>
        <end position="505"/>
    </location>
</feature>
<dbReference type="EMBL" id="JABBWK010000084">
    <property type="protein sequence ID" value="KAG1894173.1"/>
    <property type="molecule type" value="Genomic_DNA"/>
</dbReference>
<accession>A0AAD4DUI3</accession>
<gene>
    <name evidence="2" type="ORF">F5891DRAFT_1195586</name>
</gene>
<comment type="caution">
    <text evidence="2">The sequence shown here is derived from an EMBL/GenBank/DDBJ whole genome shotgun (WGS) entry which is preliminary data.</text>
</comment>
<dbReference type="RefSeq" id="XP_041219749.1">
    <property type="nucleotide sequence ID" value="XM_041368150.1"/>
</dbReference>
<dbReference type="GeneID" id="64662448"/>
<feature type="region of interest" description="Disordered" evidence="1">
    <location>
        <begin position="43"/>
        <end position="74"/>
    </location>
</feature>
<evidence type="ECO:0000256" key="1">
    <source>
        <dbReference type="SAM" id="MobiDB-lite"/>
    </source>
</evidence>
<organism evidence="2 3">
    <name type="scientific">Suillus fuscotomentosus</name>
    <dbReference type="NCBI Taxonomy" id="1912939"/>
    <lineage>
        <taxon>Eukaryota</taxon>
        <taxon>Fungi</taxon>
        <taxon>Dikarya</taxon>
        <taxon>Basidiomycota</taxon>
        <taxon>Agaricomycotina</taxon>
        <taxon>Agaricomycetes</taxon>
        <taxon>Agaricomycetidae</taxon>
        <taxon>Boletales</taxon>
        <taxon>Suillineae</taxon>
        <taxon>Suillaceae</taxon>
        <taxon>Suillus</taxon>
    </lineage>
</organism>
<dbReference type="Proteomes" id="UP001195769">
    <property type="component" value="Unassembled WGS sequence"/>
</dbReference>
<protein>
    <submittedName>
        <fullName evidence="2">Uncharacterized protein</fullName>
    </submittedName>
</protein>
<sequence length="513" mass="56013">MPALVAPADNSPYFTPVMPSPGRHHQIKGFANVQTSKSPALKLIPNKPTASKLPPPSKISKKPSVKTSLPVEEEAQGEKPVEVALDAVADTVMMQCPFQGQVFTSRVEDVLRYLTEPTADKSRQASPREFRGVGVEDFKSIERVVGESGRLVMKPRLTYDYNELTLSIDMPTAIHEEPFDCLKEHLTLAIANMPYNRRAIRPRIHMNYSLEVPNKTVTPDMTITLTRVEGPTENVAISGLGECAFSEDGAHVFDKMETEIEAHPEVDFAVIVLIHESASFASPLPDSTASKILPTKDAAADFQPLPMKTFIRQRSTPRQFNQPLTVADHNWCQVGSVQYFVWVKGANGAPINIRDNNPLLMARGTLAPTPNMGAVTTMLEAGLRRMRDSMVSLTLEIDNGADCSALQAANPTLPIEWDLGVSGILSAMDTTAYQRYLAWSVGVKRSNDSLYTPSDGDDTQQPPATRPRTRSVACSVARPVASTSQPSPRKAKSRGRSIAKPRRKAGAASGSTR</sequence>
<dbReference type="AlphaFoldDB" id="A0AAD4DUI3"/>
<evidence type="ECO:0000313" key="3">
    <source>
        <dbReference type="Proteomes" id="UP001195769"/>
    </source>
</evidence>
<feature type="region of interest" description="Disordered" evidence="1">
    <location>
        <begin position="447"/>
        <end position="513"/>
    </location>
</feature>
<evidence type="ECO:0000313" key="2">
    <source>
        <dbReference type="EMBL" id="KAG1894173.1"/>
    </source>
</evidence>
<name>A0AAD4DUI3_9AGAM</name>
<keyword evidence="3" id="KW-1185">Reference proteome</keyword>
<proteinExistence type="predicted"/>
<reference evidence="2" key="1">
    <citation type="journal article" date="2020" name="New Phytol.">
        <title>Comparative genomics reveals dynamic genome evolution in host specialist ectomycorrhizal fungi.</title>
        <authorList>
            <person name="Lofgren L.A."/>
            <person name="Nguyen N.H."/>
            <person name="Vilgalys R."/>
            <person name="Ruytinx J."/>
            <person name="Liao H.L."/>
            <person name="Branco S."/>
            <person name="Kuo A."/>
            <person name="LaButti K."/>
            <person name="Lipzen A."/>
            <person name="Andreopoulos W."/>
            <person name="Pangilinan J."/>
            <person name="Riley R."/>
            <person name="Hundley H."/>
            <person name="Na H."/>
            <person name="Barry K."/>
            <person name="Grigoriev I.V."/>
            <person name="Stajich J.E."/>
            <person name="Kennedy P.G."/>
        </authorList>
    </citation>
    <scope>NUCLEOTIDE SEQUENCE</scope>
    <source>
        <strain evidence="2">FC203</strain>
    </source>
</reference>